<dbReference type="Proteomes" id="UP000189545">
    <property type="component" value="Chromosome"/>
</dbReference>
<dbReference type="EMBL" id="CP014782">
    <property type="protein sequence ID" value="AQS40426.1"/>
    <property type="molecule type" value="Genomic_DNA"/>
</dbReference>
<evidence type="ECO:0000313" key="2">
    <source>
        <dbReference type="EMBL" id="AQS40426.1"/>
    </source>
</evidence>
<name>A0A1S6HXV9_9GAMM</name>
<feature type="transmembrane region" description="Helical" evidence="1">
    <location>
        <begin position="21"/>
        <end position="39"/>
    </location>
</feature>
<dbReference type="KEGG" id="spsw:Sps_05357"/>
<organism evidence="2 3">
    <name type="scientific">Shewanella psychrophila</name>
    <dbReference type="NCBI Taxonomy" id="225848"/>
    <lineage>
        <taxon>Bacteria</taxon>
        <taxon>Pseudomonadati</taxon>
        <taxon>Pseudomonadota</taxon>
        <taxon>Gammaproteobacteria</taxon>
        <taxon>Alteromonadales</taxon>
        <taxon>Shewanellaceae</taxon>
        <taxon>Shewanella</taxon>
    </lineage>
</organism>
<evidence type="ECO:0000313" key="3">
    <source>
        <dbReference type="Proteomes" id="UP000189545"/>
    </source>
</evidence>
<keyword evidence="1" id="KW-1133">Transmembrane helix</keyword>
<evidence type="ECO:0000256" key="1">
    <source>
        <dbReference type="SAM" id="Phobius"/>
    </source>
</evidence>
<dbReference type="STRING" id="225848.Sps_05357"/>
<protein>
    <recommendedName>
        <fullName evidence="4">MSHA biogenesis protein MshJ</fullName>
    </recommendedName>
</protein>
<dbReference type="AlphaFoldDB" id="A0A1S6HXV9"/>
<proteinExistence type="predicted"/>
<accession>A0A1S6HXV9</accession>
<gene>
    <name evidence="2" type="ORF">Sps_05357</name>
</gene>
<evidence type="ECO:0008006" key="4">
    <source>
        <dbReference type="Google" id="ProtNLM"/>
    </source>
</evidence>
<dbReference type="RefSeq" id="WP_077755213.1">
    <property type="nucleotide sequence ID" value="NZ_CP014782.1"/>
</dbReference>
<dbReference type="OrthoDB" id="9151209at2"/>
<keyword evidence="1" id="KW-0472">Membrane</keyword>
<keyword evidence="3" id="KW-1185">Reference proteome</keyword>
<sequence>MKQKWNEWAARFDALTQRERVMVASATVIVIGMLCYLPLESLLLEHQSLARQNKAIASENNISLQQIELYQQRLAQNPNDEYNNRLNVLKRQDADLDDQLSFQMVDMVPANHMPALLSELLGKVTGITLHEFKSIAPTPLLAVGDDKKMNLYSHGIRLNLEGDYFSVLKFIEAVEGMPSKLYWKEIDYKVDEYPVANVVLELYTLSINKDFISVATQG</sequence>
<reference evidence="2 3" key="1">
    <citation type="submission" date="2016-03" db="EMBL/GenBank/DDBJ databases">
        <title>Complete genome sequence of Shewanella psychrophila WP2, a deep sea bacterium isolated from west Pacific sediment.</title>
        <authorList>
            <person name="Xu G."/>
            <person name="Jian H."/>
        </authorList>
    </citation>
    <scope>NUCLEOTIDE SEQUENCE [LARGE SCALE GENOMIC DNA]</scope>
    <source>
        <strain evidence="2 3">WP2</strain>
    </source>
</reference>
<keyword evidence="1" id="KW-0812">Transmembrane</keyword>